<dbReference type="SUPFAM" id="SSF101821">
    <property type="entry name" value="Aminopeptidase/glucanase lid domain"/>
    <property type="match status" value="1"/>
</dbReference>
<comment type="cofactor">
    <cofactor evidence="8">
        <name>a divalent metal cation</name>
        <dbReference type="ChEBI" id="CHEBI:60240"/>
    </cofactor>
    <text evidence="8">Binds 2 divalent metal cations per subunit.</text>
</comment>
<feature type="active site" description="Proton acceptor" evidence="7">
    <location>
        <position position="198"/>
    </location>
</feature>
<reference evidence="9 10" key="1">
    <citation type="submission" date="2019-10" db="EMBL/GenBank/DDBJ databases">
        <title>Alkaliphilus serpentinus sp. nov. and Alkaliphilus pronyensis sp. nov., two novel anaerobic alkaliphilic species isolated from the serpentinized-hosted hydrothermal field of the Prony Bay (New Caledonia).</title>
        <authorList>
            <person name="Postec A."/>
        </authorList>
    </citation>
    <scope>NUCLEOTIDE SEQUENCE [LARGE SCALE GENOMIC DNA]</scope>
    <source>
        <strain evidence="9 10">LacT</strain>
    </source>
</reference>
<keyword evidence="4 8" id="KW-0479">Metal-binding</keyword>
<sequence>MLLEKLTAASGVSGNEREVRKLIIKELEGFVDDIKVDRMGNLMVTKSCKDSQHHIALVAHMDEVGLIVKGIDNNGLIKFAPIGGLDARILISKVVYIGDNKIPGVIGAKAIHLQKPDERKKALSVKDLYIDIGCSNQSEAEKLVSPGDYITFNSQFVTFGKNRIKAKALDDRAGCGVLIELLKRDLPINVTGVFTVQEEVGLRGAIVAANQLNVDLAIIVEGTTCSDVTDIELHMQVTALDKGTAVSVMDRTSVYNRKWIDAIIETAKENDLPWQFRRSSFGGNDAGMFHLSQEGTQCLSLAVPCRYIHSPVSVLSLDDYNNTIKLIEKFLVKLSKGGLL</sequence>
<dbReference type="SUPFAM" id="SSF53187">
    <property type="entry name" value="Zn-dependent exopeptidases"/>
    <property type="match status" value="1"/>
</dbReference>
<feature type="binding site" evidence="8">
    <location>
        <position position="309"/>
    </location>
    <ligand>
        <name>Zn(2+)</name>
        <dbReference type="ChEBI" id="CHEBI:29105"/>
        <label>2</label>
    </ligand>
</feature>
<feature type="binding site" evidence="8">
    <location>
        <position position="170"/>
    </location>
    <ligand>
        <name>Zn(2+)</name>
        <dbReference type="ChEBI" id="CHEBI:29105"/>
        <label>2</label>
    </ligand>
</feature>
<gene>
    <name evidence="9" type="ORF">F8153_15420</name>
</gene>
<dbReference type="CDD" id="cd05656">
    <property type="entry name" value="M42_Frv"/>
    <property type="match status" value="1"/>
</dbReference>
<organism evidence="9 10">
    <name type="scientific">Alkaliphilus serpentinus</name>
    <dbReference type="NCBI Taxonomy" id="1482731"/>
    <lineage>
        <taxon>Bacteria</taxon>
        <taxon>Bacillati</taxon>
        <taxon>Bacillota</taxon>
        <taxon>Clostridia</taxon>
        <taxon>Peptostreptococcales</taxon>
        <taxon>Natronincolaceae</taxon>
        <taxon>Alkaliphilus</taxon>
    </lineage>
</organism>
<dbReference type="GO" id="GO:0046872">
    <property type="term" value="F:metal ion binding"/>
    <property type="evidence" value="ECO:0007669"/>
    <property type="project" value="UniProtKB-UniRule"/>
</dbReference>
<dbReference type="Gene3D" id="3.40.630.10">
    <property type="entry name" value="Zn peptidases"/>
    <property type="match status" value="1"/>
</dbReference>
<feature type="binding site" evidence="8">
    <location>
        <position position="60"/>
    </location>
    <ligand>
        <name>Zn(2+)</name>
        <dbReference type="ChEBI" id="CHEBI:29105"/>
        <label>1</label>
    </ligand>
</feature>
<evidence type="ECO:0000256" key="2">
    <source>
        <dbReference type="ARBA" id="ARBA00022438"/>
    </source>
</evidence>
<dbReference type="PIRSF" id="PIRSF001123">
    <property type="entry name" value="PepA_GA"/>
    <property type="match status" value="1"/>
</dbReference>
<dbReference type="AlphaFoldDB" id="A0A833HL49"/>
<dbReference type="Pfam" id="PF05343">
    <property type="entry name" value="Peptidase_M42"/>
    <property type="match status" value="1"/>
</dbReference>
<dbReference type="EMBL" id="WBZB01000069">
    <property type="protein sequence ID" value="KAB3524944.1"/>
    <property type="molecule type" value="Genomic_DNA"/>
</dbReference>
<keyword evidence="2" id="KW-0031">Aminopeptidase</keyword>
<dbReference type="GO" id="GO:0006508">
    <property type="term" value="P:proteolysis"/>
    <property type="evidence" value="ECO:0007669"/>
    <property type="project" value="UniProtKB-KW"/>
</dbReference>
<feature type="binding site" evidence="8">
    <location>
        <position position="221"/>
    </location>
    <ligand>
        <name>Zn(2+)</name>
        <dbReference type="ChEBI" id="CHEBI:29105"/>
        <label>1</label>
    </ligand>
</feature>
<evidence type="ECO:0000256" key="4">
    <source>
        <dbReference type="ARBA" id="ARBA00022723"/>
    </source>
</evidence>
<evidence type="ECO:0000256" key="5">
    <source>
        <dbReference type="ARBA" id="ARBA00022801"/>
    </source>
</evidence>
<dbReference type="OrthoDB" id="9772053at2"/>
<dbReference type="PANTHER" id="PTHR32481:SF0">
    <property type="entry name" value="AMINOPEPTIDASE YPDE-RELATED"/>
    <property type="match status" value="1"/>
</dbReference>
<keyword evidence="5" id="KW-0378">Hydrolase</keyword>
<evidence type="ECO:0000256" key="6">
    <source>
        <dbReference type="PIRNR" id="PIRNR001123"/>
    </source>
</evidence>
<dbReference type="Proteomes" id="UP000465601">
    <property type="component" value="Unassembled WGS sequence"/>
</dbReference>
<evidence type="ECO:0000256" key="7">
    <source>
        <dbReference type="PIRSR" id="PIRSR001123-1"/>
    </source>
</evidence>
<keyword evidence="10" id="KW-1185">Reference proteome</keyword>
<feature type="binding site" evidence="8">
    <location>
        <position position="199"/>
    </location>
    <ligand>
        <name>Zn(2+)</name>
        <dbReference type="ChEBI" id="CHEBI:29105"/>
        <label>2</label>
    </ligand>
</feature>
<dbReference type="Gene3D" id="2.40.30.40">
    <property type="entry name" value="Peptidase M42, domain 2"/>
    <property type="match status" value="1"/>
</dbReference>
<dbReference type="PANTHER" id="PTHR32481">
    <property type="entry name" value="AMINOPEPTIDASE"/>
    <property type="match status" value="1"/>
</dbReference>
<dbReference type="GO" id="GO:0004177">
    <property type="term" value="F:aminopeptidase activity"/>
    <property type="evidence" value="ECO:0007669"/>
    <property type="project" value="UniProtKB-UniRule"/>
</dbReference>
<comment type="caution">
    <text evidence="9">The sequence shown here is derived from an EMBL/GenBank/DDBJ whole genome shotgun (WGS) entry which is preliminary data.</text>
</comment>
<evidence type="ECO:0000256" key="8">
    <source>
        <dbReference type="PIRSR" id="PIRSR001123-2"/>
    </source>
</evidence>
<evidence type="ECO:0000313" key="10">
    <source>
        <dbReference type="Proteomes" id="UP000465601"/>
    </source>
</evidence>
<evidence type="ECO:0000313" key="9">
    <source>
        <dbReference type="EMBL" id="KAB3524944.1"/>
    </source>
</evidence>
<comment type="similarity">
    <text evidence="1 6">Belongs to the peptidase M42 family.</text>
</comment>
<dbReference type="InterPro" id="IPR023367">
    <property type="entry name" value="Peptidase_M42_dom2"/>
</dbReference>
<proteinExistence type="inferred from homology"/>
<accession>A0A833HL49</accession>
<dbReference type="RefSeq" id="WP_151867243.1">
    <property type="nucleotide sequence ID" value="NZ_WBZB01000069.1"/>
</dbReference>
<feature type="binding site" evidence="8">
    <location>
        <position position="170"/>
    </location>
    <ligand>
        <name>Zn(2+)</name>
        <dbReference type="ChEBI" id="CHEBI:29105"/>
        <label>1</label>
    </ligand>
</feature>
<dbReference type="InterPro" id="IPR008007">
    <property type="entry name" value="Peptidase_M42"/>
</dbReference>
<dbReference type="InterPro" id="IPR051464">
    <property type="entry name" value="Peptidase_M42_aminopept"/>
</dbReference>
<keyword evidence="3" id="KW-0645">Protease</keyword>
<protein>
    <submittedName>
        <fullName evidence="9">M42 family metallopeptidase</fullName>
    </submittedName>
</protein>
<name>A0A833HL49_9FIRM</name>
<evidence type="ECO:0000256" key="3">
    <source>
        <dbReference type="ARBA" id="ARBA00022670"/>
    </source>
</evidence>
<evidence type="ECO:0000256" key="1">
    <source>
        <dbReference type="ARBA" id="ARBA00006272"/>
    </source>
</evidence>